<protein>
    <recommendedName>
        <fullName evidence="1">Alpha-L-rhamnosidase six-hairpin glycosidase domain-containing protein</fullName>
    </recommendedName>
</protein>
<dbReference type="Gene3D" id="2.60.120.260">
    <property type="entry name" value="Galactose-binding domain-like"/>
    <property type="match status" value="2"/>
</dbReference>
<organism evidence="2 3">
    <name type="scientific">Maribellus luteus</name>
    <dbReference type="NCBI Taxonomy" id="2305463"/>
    <lineage>
        <taxon>Bacteria</taxon>
        <taxon>Pseudomonadati</taxon>
        <taxon>Bacteroidota</taxon>
        <taxon>Bacteroidia</taxon>
        <taxon>Marinilabiliales</taxon>
        <taxon>Prolixibacteraceae</taxon>
        <taxon>Maribellus</taxon>
    </lineage>
</organism>
<comment type="caution">
    <text evidence="2">The sequence shown here is derived from an EMBL/GenBank/DDBJ whole genome shotgun (WGS) entry which is preliminary data.</text>
</comment>
<dbReference type="PANTHER" id="PTHR34987">
    <property type="entry name" value="C, PUTATIVE (AFU_ORTHOLOGUE AFUA_3G02880)-RELATED"/>
    <property type="match status" value="1"/>
</dbReference>
<sequence>MKSIKKNLYPKLNEPKMSALSSFIFQRWGVLILLSLFTISTISCDSPKPAEPVLIGKALPVWAKGRETEKNLNLGFHGVFRAENGQDVKLKITGSTLYRVFLNGEFLGYGPARTAQGFFRVDEYELKDRLKSGANIVAVEVAGYNVNSYYTMDQPSFLQAEVVAGDDVLLATGEDAGFSAFVLKERLQKAERYSFQRPFTEYYRLDENSRAWRSSEAEPAETLELAVQAGGELLPRNLLLPDFDVVRPQAIYSKGTLSKQVPEGYGKDRSLTNISDILKGFPEDKLETIPSLWLQEIVTVSHEIISEPYSGASFPVSENSFVTCDFGTNLSGFIGGKVSCSEPSKLVFFFDEILTDGDVQPKKRSGSVNNYVVYELEPGTYNLESFESYTFKFLKIMVLQGACKFNDVHLREYAYPEHSLASFESDNTKLNAIYEAAEQTFRQNSVDIFMDCPSRERAGWLCDSYFMAIMEKGFTGKSAIAYNYYENFALPDSFAFLPDGMLPMCFPADHNDGVFIPNWAMWFIVQVEDYASRGGDPELIAKLEPRVSKLLDYFVQFENEDGLLEKLQSWIFVEWSKANDFVQDVNYPTNMLYSAALEKAGKLYQNTTWAEKADKVKQTILKQSFNGSFFVDNAVREADGKLQVTTNTTEACQYYAFFFNIATPETHPELWKKLTTDFGPKRDDKVTYPDVFRANAFIGNYLRMDILSRYGLQKQMLGEIQDYFYYMAEQTGTLWENTGSYASCNHGFASYLGHVLYRDVLGISSVDYLKKEVTIRFADLDLNKCSGVMPVEDEAIELKWERFGNQLNYSVKVPTGFKVNIENLSSLELNKVN</sequence>
<evidence type="ECO:0000259" key="1">
    <source>
        <dbReference type="Pfam" id="PF17389"/>
    </source>
</evidence>
<proteinExistence type="predicted"/>
<dbReference type="InterPro" id="IPR035396">
    <property type="entry name" value="Bac_rhamnosid6H"/>
</dbReference>
<dbReference type="Gene3D" id="2.60.420.10">
    <property type="entry name" value="Maltose phosphorylase, domain 3"/>
    <property type="match status" value="1"/>
</dbReference>
<dbReference type="OrthoDB" id="9766741at2"/>
<dbReference type="AlphaFoldDB" id="A0A399SVJ7"/>
<keyword evidence="3" id="KW-1185">Reference proteome</keyword>
<dbReference type="SUPFAM" id="SSF49785">
    <property type="entry name" value="Galactose-binding domain-like"/>
    <property type="match status" value="1"/>
</dbReference>
<dbReference type="InterPro" id="IPR012341">
    <property type="entry name" value="6hp_glycosidase-like_sf"/>
</dbReference>
<dbReference type="Gene3D" id="1.50.10.10">
    <property type="match status" value="1"/>
</dbReference>
<evidence type="ECO:0000313" key="2">
    <source>
        <dbReference type="EMBL" id="RIJ47458.1"/>
    </source>
</evidence>
<dbReference type="SUPFAM" id="SSF48208">
    <property type="entry name" value="Six-hairpin glycosidases"/>
    <property type="match status" value="1"/>
</dbReference>
<dbReference type="InterPro" id="IPR008979">
    <property type="entry name" value="Galactose-bd-like_sf"/>
</dbReference>
<reference evidence="2 3" key="1">
    <citation type="submission" date="2018-08" db="EMBL/GenBank/DDBJ databases">
        <title>Pallidiluteibacterium maritimus gen. nov., sp. nov., isolated from coastal sediment.</title>
        <authorList>
            <person name="Zhou L.Y."/>
        </authorList>
    </citation>
    <scope>NUCLEOTIDE SEQUENCE [LARGE SCALE GENOMIC DNA]</scope>
    <source>
        <strain evidence="2 3">XSD2</strain>
    </source>
</reference>
<dbReference type="GO" id="GO:0005975">
    <property type="term" value="P:carbohydrate metabolic process"/>
    <property type="evidence" value="ECO:0007669"/>
    <property type="project" value="InterPro"/>
</dbReference>
<dbReference type="PANTHER" id="PTHR34987:SF2">
    <property type="entry name" value="B, PUTATIVE (AFU_ORTHOLOGUE AFUA_7G05040)-RELATED"/>
    <property type="match status" value="1"/>
</dbReference>
<gene>
    <name evidence="2" type="ORF">D1614_15235</name>
</gene>
<accession>A0A399SVJ7</accession>
<dbReference type="EMBL" id="QWGR01000008">
    <property type="protein sequence ID" value="RIJ47458.1"/>
    <property type="molecule type" value="Genomic_DNA"/>
</dbReference>
<name>A0A399SVJ7_9BACT</name>
<dbReference type="InterPro" id="IPR008928">
    <property type="entry name" value="6-hairpin_glycosidase_sf"/>
</dbReference>
<feature type="domain" description="Alpha-L-rhamnosidase six-hairpin glycosidase" evidence="1">
    <location>
        <begin position="420"/>
        <end position="757"/>
    </location>
</feature>
<dbReference type="Pfam" id="PF17389">
    <property type="entry name" value="Bac_rhamnosid6H"/>
    <property type="match status" value="1"/>
</dbReference>
<evidence type="ECO:0000313" key="3">
    <source>
        <dbReference type="Proteomes" id="UP000265926"/>
    </source>
</evidence>
<dbReference type="Proteomes" id="UP000265926">
    <property type="component" value="Unassembled WGS sequence"/>
</dbReference>